<dbReference type="RefSeq" id="WP_184836024.1">
    <property type="nucleotide sequence ID" value="NZ_BAAAVN010000007.1"/>
</dbReference>
<proteinExistence type="predicted"/>
<evidence type="ECO:0000313" key="2">
    <source>
        <dbReference type="Proteomes" id="UP000558997"/>
    </source>
</evidence>
<name>A0A841DR17_9ACTN</name>
<dbReference type="Proteomes" id="UP000558997">
    <property type="component" value="Unassembled WGS sequence"/>
</dbReference>
<evidence type="ECO:0000313" key="1">
    <source>
        <dbReference type="EMBL" id="MBB5980361.1"/>
    </source>
</evidence>
<comment type="caution">
    <text evidence="1">The sequence shown here is derived from an EMBL/GenBank/DDBJ whole genome shotgun (WGS) entry which is preliminary data.</text>
</comment>
<dbReference type="AlphaFoldDB" id="A0A841DR17"/>
<organism evidence="1 2">
    <name type="scientific">Kribbella solani</name>
    <dbReference type="NCBI Taxonomy" id="236067"/>
    <lineage>
        <taxon>Bacteria</taxon>
        <taxon>Bacillati</taxon>
        <taxon>Actinomycetota</taxon>
        <taxon>Actinomycetes</taxon>
        <taxon>Propionibacteriales</taxon>
        <taxon>Kribbellaceae</taxon>
        <taxon>Kribbella</taxon>
    </lineage>
</organism>
<dbReference type="EMBL" id="JACHNF010000001">
    <property type="protein sequence ID" value="MBB5980361.1"/>
    <property type="molecule type" value="Genomic_DNA"/>
</dbReference>
<protein>
    <submittedName>
        <fullName evidence="1">Uncharacterized protein</fullName>
    </submittedName>
</protein>
<accession>A0A841DR17</accession>
<keyword evidence="2" id="KW-1185">Reference proteome</keyword>
<reference evidence="1 2" key="1">
    <citation type="submission" date="2020-08" db="EMBL/GenBank/DDBJ databases">
        <title>Sequencing the genomes of 1000 actinobacteria strains.</title>
        <authorList>
            <person name="Klenk H.-P."/>
        </authorList>
    </citation>
    <scope>NUCLEOTIDE SEQUENCE [LARGE SCALE GENOMIC DNA]</scope>
    <source>
        <strain evidence="1 2">DSM 17294</strain>
    </source>
</reference>
<gene>
    <name evidence="1" type="ORF">HDA44_003702</name>
</gene>
<sequence length="159" mass="17371">MALIELTTYNIAAPVSGDDYGELLRVLSPVAADFGLIVQVPFAALHESARKVLERLGGHLIEAMDTQAWPGSQIVGRTTVERFLFRLDSDSLEVLVSSASSLYDWVNPRLPEDLHFLRSDGSVVLGTVAQEDDAWLQLTPAEYERIAAGIPRGVVLRPA</sequence>